<comment type="subcellular location">
    <subcellularLocation>
        <location evidence="1">Cell membrane</location>
        <topology evidence="1">Multi-pass membrane protein</topology>
    </subcellularLocation>
</comment>
<dbReference type="InterPro" id="IPR050833">
    <property type="entry name" value="Poly_Biosynth_Transport"/>
</dbReference>
<feature type="transmembrane region" description="Helical" evidence="6">
    <location>
        <begin position="247"/>
        <end position="267"/>
    </location>
</feature>
<dbReference type="InterPro" id="IPR024923">
    <property type="entry name" value="PG_synth_SpoVB"/>
</dbReference>
<evidence type="ECO:0000256" key="4">
    <source>
        <dbReference type="ARBA" id="ARBA00022989"/>
    </source>
</evidence>
<dbReference type="EMBL" id="PIQO01000025">
    <property type="protein sequence ID" value="PKR82930.1"/>
    <property type="molecule type" value="Genomic_DNA"/>
</dbReference>
<dbReference type="PIRSF" id="PIRSF038958">
    <property type="entry name" value="PG_synth_SpoVB"/>
    <property type="match status" value="1"/>
</dbReference>
<feature type="transmembrane region" description="Helical" evidence="6">
    <location>
        <begin position="334"/>
        <end position="357"/>
    </location>
</feature>
<dbReference type="Proteomes" id="UP000233440">
    <property type="component" value="Unassembled WGS sequence"/>
</dbReference>
<feature type="transmembrane region" description="Helical" evidence="6">
    <location>
        <begin position="139"/>
        <end position="160"/>
    </location>
</feature>
<keyword evidence="2" id="KW-1003">Cell membrane</keyword>
<feature type="transmembrane region" description="Helical" evidence="6">
    <location>
        <begin position="181"/>
        <end position="199"/>
    </location>
</feature>
<keyword evidence="5 6" id="KW-0472">Membrane</keyword>
<evidence type="ECO:0000313" key="8">
    <source>
        <dbReference type="Proteomes" id="UP000233440"/>
    </source>
</evidence>
<protein>
    <submittedName>
        <fullName evidence="7">Polysaccharide biosynthesis protein</fullName>
    </submittedName>
</protein>
<dbReference type="AlphaFoldDB" id="A0A2N3LE61"/>
<feature type="transmembrane region" description="Helical" evidence="6">
    <location>
        <begin position="205"/>
        <end position="227"/>
    </location>
</feature>
<dbReference type="InterPro" id="IPR002797">
    <property type="entry name" value="Polysacc_synth"/>
</dbReference>
<evidence type="ECO:0000256" key="2">
    <source>
        <dbReference type="ARBA" id="ARBA00022475"/>
    </source>
</evidence>
<proteinExistence type="predicted"/>
<name>A0A2N3LE61_9BACI</name>
<feature type="transmembrane region" description="Helical" evidence="6">
    <location>
        <begin position="427"/>
        <end position="446"/>
    </location>
</feature>
<evidence type="ECO:0000313" key="7">
    <source>
        <dbReference type="EMBL" id="PKR82930.1"/>
    </source>
</evidence>
<feature type="transmembrane region" description="Helical" evidence="6">
    <location>
        <begin position="66"/>
        <end position="84"/>
    </location>
</feature>
<organism evidence="7 8">
    <name type="scientific">Heyndrickxia camelliae</name>
    <dbReference type="NCBI Taxonomy" id="1707093"/>
    <lineage>
        <taxon>Bacteria</taxon>
        <taxon>Bacillati</taxon>
        <taxon>Bacillota</taxon>
        <taxon>Bacilli</taxon>
        <taxon>Bacillales</taxon>
        <taxon>Bacillaceae</taxon>
        <taxon>Heyndrickxia</taxon>
    </lineage>
</organism>
<comment type="caution">
    <text evidence="7">The sequence shown here is derived from an EMBL/GenBank/DDBJ whole genome shotgun (WGS) entry which is preliminary data.</text>
</comment>
<keyword evidence="4 6" id="KW-1133">Transmembrane helix</keyword>
<dbReference type="PANTHER" id="PTHR30250">
    <property type="entry name" value="PST FAMILY PREDICTED COLANIC ACID TRANSPORTER"/>
    <property type="match status" value="1"/>
</dbReference>
<dbReference type="OrthoDB" id="9775950at2"/>
<gene>
    <name evidence="7" type="ORF">CWO92_21720</name>
</gene>
<evidence type="ECO:0000256" key="3">
    <source>
        <dbReference type="ARBA" id="ARBA00022692"/>
    </source>
</evidence>
<accession>A0A2N3LE61</accession>
<keyword evidence="3 6" id="KW-0812">Transmembrane</keyword>
<evidence type="ECO:0000256" key="5">
    <source>
        <dbReference type="ARBA" id="ARBA00023136"/>
    </source>
</evidence>
<evidence type="ECO:0000256" key="6">
    <source>
        <dbReference type="SAM" id="Phobius"/>
    </source>
</evidence>
<feature type="transmembrane region" description="Helical" evidence="6">
    <location>
        <begin position="400"/>
        <end position="421"/>
    </location>
</feature>
<dbReference type="CDD" id="cd13124">
    <property type="entry name" value="MATE_SpoVB_like"/>
    <property type="match status" value="1"/>
</dbReference>
<keyword evidence="8" id="KW-1185">Reference proteome</keyword>
<reference evidence="7 8" key="1">
    <citation type="submission" date="2017-11" db="EMBL/GenBank/DDBJ databases">
        <title>Bacillus camelliae sp. nov., isolated from pu'er tea.</title>
        <authorList>
            <person name="Niu L."/>
        </authorList>
    </citation>
    <scope>NUCLEOTIDE SEQUENCE [LARGE SCALE GENOMIC DNA]</scope>
    <source>
        <strain evidence="7 8">7578-1</strain>
    </source>
</reference>
<feature type="transmembrane region" description="Helical" evidence="6">
    <location>
        <begin position="299"/>
        <end position="322"/>
    </location>
</feature>
<feature type="transmembrane region" description="Helical" evidence="6">
    <location>
        <begin position="458"/>
        <end position="479"/>
    </location>
</feature>
<evidence type="ECO:0000256" key="1">
    <source>
        <dbReference type="ARBA" id="ARBA00004651"/>
    </source>
</evidence>
<feature type="transmembrane region" description="Helical" evidence="6">
    <location>
        <begin position="105"/>
        <end position="127"/>
    </location>
</feature>
<feature type="transmembrane region" description="Helical" evidence="6">
    <location>
        <begin position="25"/>
        <end position="46"/>
    </location>
</feature>
<feature type="transmembrane region" description="Helical" evidence="6">
    <location>
        <begin position="491"/>
        <end position="515"/>
    </location>
</feature>
<feature type="transmembrane region" description="Helical" evidence="6">
    <location>
        <begin position="369"/>
        <end position="393"/>
    </location>
</feature>
<dbReference type="GO" id="GO:0005886">
    <property type="term" value="C:plasma membrane"/>
    <property type="evidence" value="ECO:0007669"/>
    <property type="project" value="UniProtKB-SubCell"/>
</dbReference>
<dbReference type="PANTHER" id="PTHR30250:SF29">
    <property type="entry name" value="POLYSACCHARIDE BIOSYNTHESIS PROTEIN C-TERMINAL DOMAIN-CONTAINING PROTEIN"/>
    <property type="match status" value="1"/>
</dbReference>
<dbReference type="Pfam" id="PF01943">
    <property type="entry name" value="Polysacc_synt"/>
    <property type="match status" value="1"/>
</dbReference>
<sequence length="541" mass="59265">MICYNTTYFRIGRSKNLPQEDSKKLFKGALILTIAATITKILSAVYRVPFQNIVGDVGFYIYQQIYPIYGVAISLATYGFPVIISKFIAEGEAANSNIKQMMKSIFLMLSSLGIILFLLFFIGAPYIADLMGDSKLGPLIRIIAFSFLLVPFISVIRGFFQGIGSMLPTAISQVTEQFIRVASILLLTYFLVRKGYSLYIAGEGALIGSVIGGVVSLLVLIWFLLWFRNRHPLSVRVSPMILGKKTFLLQGLAICISGMMLVLFQFVDSLDIYALLTKSGVSIGEAKSLKGIYDRGQPLLQLGTIVATSLSLTLVPLISGAFQNGDLSSLKEKVGIALKISIIVGIGSAIGLINIIHPTNIMLFKNDHGSLVLAVFSVSILFSSIILTITGILQGIGRVYIPALYMVIGVIVKFLTNQLLVPKFGTLGASVATVLSLCMVAVFFMKELRKLKIGKLPALFYIKVLASAFIMTLVLQIWLICLESFLPSNRLSSVILALSGVVIGGAAYIISIMCFKVFLREDVLFLPFGERLFRIFTNKER</sequence>